<feature type="compositionally biased region" description="Basic and acidic residues" evidence="1">
    <location>
        <begin position="122"/>
        <end position="133"/>
    </location>
</feature>
<feature type="region of interest" description="Disordered" evidence="1">
    <location>
        <begin position="106"/>
        <end position="158"/>
    </location>
</feature>
<evidence type="ECO:0000256" key="1">
    <source>
        <dbReference type="SAM" id="MobiDB-lite"/>
    </source>
</evidence>
<name>A0ABW2WZ41_9ACTN</name>
<sequence length="245" mass="25997">MNPEREDPCPPELEALFDAASRPGALSPAAEEKALHAFRTAHQEGLHAAPLWWRRRRDDWRPADERRWARSLKALLAGVVTAAALGGVAVAAGGGAISLPFGGGAEPKPGQIAPTVPAAGEESVRDGRWDRAPQRSSRPSQSASHVSPRERPETEQDTVADCRVYLAAVEGRGKASREAATSRLEAAAGNRKAVPGYCRRLLARGQQKKTGAKPAEKGPEHPGKSKTKGVPVPSGPGAARDSRRE</sequence>
<evidence type="ECO:0000256" key="2">
    <source>
        <dbReference type="SAM" id="Phobius"/>
    </source>
</evidence>
<protein>
    <submittedName>
        <fullName evidence="3">Uncharacterized protein</fullName>
    </submittedName>
</protein>
<feature type="region of interest" description="Disordered" evidence="1">
    <location>
        <begin position="171"/>
        <end position="245"/>
    </location>
</feature>
<feature type="transmembrane region" description="Helical" evidence="2">
    <location>
        <begin position="74"/>
        <end position="99"/>
    </location>
</feature>
<gene>
    <name evidence="3" type="ORF">ACFQ2K_32530</name>
</gene>
<evidence type="ECO:0000313" key="4">
    <source>
        <dbReference type="Proteomes" id="UP001596915"/>
    </source>
</evidence>
<reference evidence="4" key="1">
    <citation type="journal article" date="2019" name="Int. J. Syst. Evol. Microbiol.">
        <title>The Global Catalogue of Microorganisms (GCM) 10K type strain sequencing project: providing services to taxonomists for standard genome sequencing and annotation.</title>
        <authorList>
            <consortium name="The Broad Institute Genomics Platform"/>
            <consortium name="The Broad Institute Genome Sequencing Center for Infectious Disease"/>
            <person name="Wu L."/>
            <person name="Ma J."/>
        </authorList>
    </citation>
    <scope>NUCLEOTIDE SEQUENCE [LARGE SCALE GENOMIC DNA]</scope>
    <source>
        <strain evidence="4">JCM 12607</strain>
    </source>
</reference>
<proteinExistence type="predicted"/>
<feature type="compositionally biased region" description="Basic and acidic residues" evidence="1">
    <location>
        <begin position="214"/>
        <end position="223"/>
    </location>
</feature>
<feature type="compositionally biased region" description="Low complexity" evidence="1">
    <location>
        <begin position="134"/>
        <end position="144"/>
    </location>
</feature>
<comment type="caution">
    <text evidence="3">The sequence shown here is derived from an EMBL/GenBank/DDBJ whole genome shotgun (WGS) entry which is preliminary data.</text>
</comment>
<organism evidence="3 4">
    <name type="scientific">Streptomyces sanglieri</name>
    <dbReference type="NCBI Taxonomy" id="193460"/>
    <lineage>
        <taxon>Bacteria</taxon>
        <taxon>Bacillati</taxon>
        <taxon>Actinomycetota</taxon>
        <taxon>Actinomycetes</taxon>
        <taxon>Kitasatosporales</taxon>
        <taxon>Streptomycetaceae</taxon>
        <taxon>Streptomyces</taxon>
    </lineage>
</organism>
<keyword evidence="2" id="KW-1133">Transmembrane helix</keyword>
<keyword evidence="2" id="KW-0472">Membrane</keyword>
<dbReference type="EMBL" id="JBHTGL010000008">
    <property type="protein sequence ID" value="MFD0626724.1"/>
    <property type="molecule type" value="Genomic_DNA"/>
</dbReference>
<accession>A0ABW2WZ41</accession>
<keyword evidence="4" id="KW-1185">Reference proteome</keyword>
<evidence type="ECO:0000313" key="3">
    <source>
        <dbReference type="EMBL" id="MFD0626724.1"/>
    </source>
</evidence>
<dbReference type="Proteomes" id="UP001596915">
    <property type="component" value="Unassembled WGS sequence"/>
</dbReference>
<keyword evidence="2" id="KW-0812">Transmembrane</keyword>